<dbReference type="EMBL" id="AXCN02000892">
    <property type="status" value="NOT_ANNOTATED_CDS"/>
    <property type="molecule type" value="Genomic_DNA"/>
</dbReference>
<feature type="compositionally biased region" description="Polar residues" evidence="1">
    <location>
        <begin position="305"/>
        <end position="317"/>
    </location>
</feature>
<keyword evidence="3" id="KW-1185">Reference proteome</keyword>
<evidence type="ECO:0000313" key="2">
    <source>
        <dbReference type="EnsemblMetazoa" id="AFAF007265-PA"/>
    </source>
</evidence>
<evidence type="ECO:0000256" key="1">
    <source>
        <dbReference type="SAM" id="MobiDB-lite"/>
    </source>
</evidence>
<reference evidence="3" key="1">
    <citation type="submission" date="2014-01" db="EMBL/GenBank/DDBJ databases">
        <title>The Genome Sequence of Anopheles farauti FAR1 (V2).</title>
        <authorList>
            <consortium name="The Broad Institute Genomics Platform"/>
            <person name="Neafsey D.E."/>
            <person name="Besansky N."/>
            <person name="Howell P."/>
            <person name="Walton C."/>
            <person name="Young S.K."/>
            <person name="Zeng Q."/>
            <person name="Gargeya S."/>
            <person name="Fitzgerald M."/>
            <person name="Haas B."/>
            <person name="Abouelleil A."/>
            <person name="Allen A.W."/>
            <person name="Alvarado L."/>
            <person name="Arachchi H.M."/>
            <person name="Berlin A.M."/>
            <person name="Chapman S.B."/>
            <person name="Gainer-Dewar J."/>
            <person name="Goldberg J."/>
            <person name="Griggs A."/>
            <person name="Gujja S."/>
            <person name="Hansen M."/>
            <person name="Howarth C."/>
            <person name="Imamovic A."/>
            <person name="Ireland A."/>
            <person name="Larimer J."/>
            <person name="McCowan C."/>
            <person name="Murphy C."/>
            <person name="Pearson M."/>
            <person name="Poon T.W."/>
            <person name="Priest M."/>
            <person name="Roberts A."/>
            <person name="Saif S."/>
            <person name="Shea T."/>
            <person name="Sisk P."/>
            <person name="Sykes S."/>
            <person name="Wortman J."/>
            <person name="Nusbaum C."/>
            <person name="Birren B."/>
        </authorList>
    </citation>
    <scope>NUCLEOTIDE SEQUENCE [LARGE SCALE GENOMIC DNA]</scope>
    <source>
        <strain evidence="3">FAR1</strain>
    </source>
</reference>
<proteinExistence type="predicted"/>
<dbReference type="Proteomes" id="UP000075886">
    <property type="component" value="Unassembled WGS sequence"/>
</dbReference>
<feature type="region of interest" description="Disordered" evidence="1">
    <location>
        <begin position="295"/>
        <end position="328"/>
    </location>
</feature>
<dbReference type="EMBL" id="AXCN02000893">
    <property type="status" value="NOT_ANNOTATED_CDS"/>
    <property type="molecule type" value="Genomic_DNA"/>
</dbReference>
<feature type="region of interest" description="Disordered" evidence="1">
    <location>
        <begin position="240"/>
        <end position="279"/>
    </location>
</feature>
<protein>
    <submittedName>
        <fullName evidence="2">Uncharacterized protein</fullName>
    </submittedName>
</protein>
<accession>A0A182QC81</accession>
<reference evidence="2" key="2">
    <citation type="submission" date="2020-05" db="UniProtKB">
        <authorList>
            <consortium name="EnsemblMetazoa"/>
        </authorList>
    </citation>
    <scope>IDENTIFICATION</scope>
    <source>
        <strain evidence="2">FAR1</strain>
    </source>
</reference>
<feature type="compositionally biased region" description="Basic and acidic residues" evidence="1">
    <location>
        <begin position="259"/>
        <end position="272"/>
    </location>
</feature>
<dbReference type="VEuPathDB" id="VectorBase:AFAF007265"/>
<name>A0A182QC81_9DIPT</name>
<sequence>MGHPLPFEGRQAVPFVLCLHLAPPSSRAPCVCRSDTFDEDQADEDEDEDEELEELLVELEPEEVEDLPSVLNYRQVERITNGPVEMVSIPVPLQYWHLPGLVPGSHREPVHFGHVSTTFTSMSLLTPRAACAKVRFIITSCAPPNPNLESLKSSKPCWKPPSPKILRKSSSGSIVERNCQFWENPCGPAPGRGPPLRPICSDVCPNLFWVQRGTGQCLAAAARLASFLAKFANRTERMMTGKPISCTGSSNSGSCASTSDRRSLKSLEESSTKRKNFTTKLSSVSRSGLVAVEKDGEERLKTKSNRQQTASCRTSMHTVADREGETGPYGDYDGDADDEEPYQFNALLYDRQLDSSVLILVHCCAVVSRFSMMYPVTSEPPFVSGACHSSFTLLLVTFVIRRFRGADDSTVWSGSLVPTLFLAVILKSYALFIARFSIRSDVSEAPVVPATFQTFFFASFTSTTYSVILVPPFDSDGCHMSVNELLVMPDVSIGPRGGDGGSIPTGFWAITRKWYWVLSSSFWMQYDLMLRCTSATLIQAFLFASSHFSMVNCEISSPPSSDGGFHSITTASGLSSRTTIGPSGLLGLSITLSVSSTVAVPAELRASTVYLPPVNSATTFHSSPTRNFCTICFFSTARVGFSSITTTQLLSTLPTSFVARHVYFAPLSTVVDLIWYLAEPFSYDTTSCLSGWPLRNQATSGTGTPVTIQFSVTD</sequence>
<organism evidence="2 3">
    <name type="scientific">Anopheles farauti</name>
    <dbReference type="NCBI Taxonomy" id="69004"/>
    <lineage>
        <taxon>Eukaryota</taxon>
        <taxon>Metazoa</taxon>
        <taxon>Ecdysozoa</taxon>
        <taxon>Arthropoda</taxon>
        <taxon>Hexapoda</taxon>
        <taxon>Insecta</taxon>
        <taxon>Pterygota</taxon>
        <taxon>Neoptera</taxon>
        <taxon>Endopterygota</taxon>
        <taxon>Diptera</taxon>
        <taxon>Nematocera</taxon>
        <taxon>Culicoidea</taxon>
        <taxon>Culicidae</taxon>
        <taxon>Anophelinae</taxon>
        <taxon>Anopheles</taxon>
    </lineage>
</organism>
<feature type="compositionally biased region" description="Low complexity" evidence="1">
    <location>
        <begin position="245"/>
        <end position="258"/>
    </location>
</feature>
<dbReference type="AlphaFoldDB" id="A0A182QC81"/>
<dbReference type="EnsemblMetazoa" id="AFAF007265-RA">
    <property type="protein sequence ID" value="AFAF007265-PA"/>
    <property type="gene ID" value="AFAF007265"/>
</dbReference>
<evidence type="ECO:0000313" key="3">
    <source>
        <dbReference type="Proteomes" id="UP000075886"/>
    </source>
</evidence>